<gene>
    <name evidence="1" type="ORF">OPKNFCMD_2282</name>
</gene>
<proteinExistence type="predicted"/>
<name>A0ABQ4QY29_9HYPH</name>
<evidence type="ECO:0000313" key="1">
    <source>
        <dbReference type="EMBL" id="GJD49551.1"/>
    </source>
</evidence>
<protein>
    <submittedName>
        <fullName evidence="1">Uncharacterized protein</fullName>
    </submittedName>
</protein>
<keyword evidence="2" id="KW-1185">Reference proteome</keyword>
<evidence type="ECO:0000313" key="2">
    <source>
        <dbReference type="Proteomes" id="UP001055167"/>
    </source>
</evidence>
<reference evidence="1" key="1">
    <citation type="journal article" date="2021" name="Front. Microbiol.">
        <title>Comprehensive Comparative Genomics and Phenotyping of Methylobacterium Species.</title>
        <authorList>
            <person name="Alessa O."/>
            <person name="Ogura Y."/>
            <person name="Fujitani Y."/>
            <person name="Takami H."/>
            <person name="Hayashi T."/>
            <person name="Sahin N."/>
            <person name="Tani A."/>
        </authorList>
    </citation>
    <scope>NUCLEOTIDE SEQUENCE</scope>
    <source>
        <strain evidence="1">KCTC 52305</strain>
    </source>
</reference>
<dbReference type="EMBL" id="BPQH01000006">
    <property type="protein sequence ID" value="GJD49551.1"/>
    <property type="molecule type" value="Genomic_DNA"/>
</dbReference>
<sequence>MSNVIRLDFRAPRGDGVRLVFDILYEYGAAAGYRVLLIRDDTEPHGATYKVVVGDVRDVEVDVVAIEPYTVDGRFDANLIGAAIVRTLEVIGRRPAEPDAA</sequence>
<comment type="caution">
    <text evidence="1">The sequence shown here is derived from an EMBL/GenBank/DDBJ whole genome shotgun (WGS) entry which is preliminary data.</text>
</comment>
<organism evidence="1 2">
    <name type="scientific">Methylobacterium crusticola</name>
    <dbReference type="NCBI Taxonomy" id="1697972"/>
    <lineage>
        <taxon>Bacteria</taxon>
        <taxon>Pseudomonadati</taxon>
        <taxon>Pseudomonadota</taxon>
        <taxon>Alphaproteobacteria</taxon>
        <taxon>Hyphomicrobiales</taxon>
        <taxon>Methylobacteriaceae</taxon>
        <taxon>Methylobacterium</taxon>
    </lineage>
</organism>
<dbReference type="Proteomes" id="UP001055167">
    <property type="component" value="Unassembled WGS sequence"/>
</dbReference>
<accession>A0ABQ4QY29</accession>
<reference evidence="1" key="2">
    <citation type="submission" date="2021-08" db="EMBL/GenBank/DDBJ databases">
        <authorList>
            <person name="Tani A."/>
            <person name="Ola A."/>
            <person name="Ogura Y."/>
            <person name="Katsura K."/>
            <person name="Hayashi T."/>
        </authorList>
    </citation>
    <scope>NUCLEOTIDE SEQUENCE</scope>
    <source>
        <strain evidence="1">KCTC 52305</strain>
    </source>
</reference>
<dbReference type="RefSeq" id="WP_128562559.1">
    <property type="nucleotide sequence ID" value="NZ_BPQH01000006.1"/>
</dbReference>